<dbReference type="InterPro" id="IPR003594">
    <property type="entry name" value="HATPase_dom"/>
</dbReference>
<keyword evidence="3" id="KW-0808">Transferase</keyword>
<accession>A0A2T4DQD0</accession>
<feature type="transmembrane region" description="Helical" evidence="8">
    <location>
        <begin position="363"/>
        <end position="383"/>
    </location>
</feature>
<dbReference type="InterPro" id="IPR011990">
    <property type="entry name" value="TPR-like_helical_dom_sf"/>
</dbReference>
<keyword evidence="6" id="KW-0802">TPR repeat</keyword>
<dbReference type="PROSITE" id="PS50109">
    <property type="entry name" value="HIS_KIN"/>
    <property type="match status" value="1"/>
</dbReference>
<evidence type="ECO:0000256" key="7">
    <source>
        <dbReference type="SAM" id="Coils"/>
    </source>
</evidence>
<evidence type="ECO:0000256" key="4">
    <source>
        <dbReference type="ARBA" id="ARBA00022777"/>
    </source>
</evidence>
<dbReference type="InterPro" id="IPR036890">
    <property type="entry name" value="HATPase_C_sf"/>
</dbReference>
<dbReference type="Gene3D" id="1.25.40.10">
    <property type="entry name" value="Tetratricopeptide repeat domain"/>
    <property type="match status" value="1"/>
</dbReference>
<evidence type="ECO:0000256" key="2">
    <source>
        <dbReference type="ARBA" id="ARBA00012438"/>
    </source>
</evidence>
<dbReference type="Pfam" id="PF13424">
    <property type="entry name" value="TPR_12"/>
    <property type="match status" value="1"/>
</dbReference>
<dbReference type="SUPFAM" id="SSF55874">
    <property type="entry name" value="ATPase domain of HSP90 chaperone/DNA topoisomerase II/histidine kinase"/>
    <property type="match status" value="1"/>
</dbReference>
<protein>
    <recommendedName>
        <fullName evidence="2">histidine kinase</fullName>
        <ecNumber evidence="2">2.7.13.3</ecNumber>
    </recommendedName>
</protein>
<keyword evidence="4" id="KW-0418">Kinase</keyword>
<evidence type="ECO:0000256" key="5">
    <source>
        <dbReference type="ARBA" id="ARBA00023012"/>
    </source>
</evidence>
<dbReference type="EMBL" id="PYVU01000071">
    <property type="protein sequence ID" value="PTB96024.1"/>
    <property type="molecule type" value="Genomic_DNA"/>
</dbReference>
<name>A0A2T4DQD0_9BACT</name>
<feature type="repeat" description="TPR" evidence="6">
    <location>
        <begin position="93"/>
        <end position="126"/>
    </location>
</feature>
<dbReference type="SMART" id="SM00387">
    <property type="entry name" value="HATPase_c"/>
    <property type="match status" value="1"/>
</dbReference>
<dbReference type="InterPro" id="IPR004358">
    <property type="entry name" value="Sig_transdc_His_kin-like_C"/>
</dbReference>
<keyword evidence="5" id="KW-0902">Two-component regulatory system</keyword>
<dbReference type="SMART" id="SM00028">
    <property type="entry name" value="TPR"/>
    <property type="match status" value="5"/>
</dbReference>
<dbReference type="EC" id="2.7.13.3" evidence="2"/>
<sequence>MKADLYLIYNHLAKVLLLVAFGYLYNNNTFGQSEAATDSLISLSEKSGISDSLRLEIFEQIAKNQILNPRLRLKYTDKIYEIASRKKDTLWLYKATLRYGHNYIKISQYDKALENYFKAIQCAKSLKDKSKEAIVYGNIANIYKKTEDHSKSLLFYKRGIILLHELNDVKGLAGTYNNAALLYKDIGRYDSSLLYFEKASKIYDSLDFKLGIAYNIGNTGLLYAKMDHEEKAQDHIERAIAILTELEAYYPIADYDLSMADFYANKGNIKKAINYGLHSLQIASEYNLKEQLMDTNLKLSELYEMQNDFQQAYFHQEQYLVYRDSINNEETIRKMADLQTEYQVAQKQLEVDMLENKREQQNIIFIAMVVIIVLLGFLVFLYYRNYKRKQTLNLIITERKEEVEAQRDQLEAMNETKEKFLSIVSHDLLGPVNSFKGLSAIMKTSIDANNIRDLEYIHKLFDNSINNLSTLLTNLLDWSVTQQGAIPYNPERIILADLVNELLDLFSNMGRTKELNLISTVHDDAIVWADENSVKTILRNLVSNAIKFTDANGEIIVSAILKDDMIGISVADSGIGMTQEKIDNLLAYDNYNRSAGTKGEKGIGLGLQLVKEFTEMNKGRMEIQSEVRVGTTITVFLPSDETL</sequence>
<dbReference type="Proteomes" id="UP000240608">
    <property type="component" value="Unassembled WGS sequence"/>
</dbReference>
<dbReference type="InterPro" id="IPR036097">
    <property type="entry name" value="HisK_dim/P_sf"/>
</dbReference>
<dbReference type="SUPFAM" id="SSF48452">
    <property type="entry name" value="TPR-like"/>
    <property type="match status" value="2"/>
</dbReference>
<dbReference type="Pfam" id="PF02518">
    <property type="entry name" value="HATPase_c"/>
    <property type="match status" value="1"/>
</dbReference>
<dbReference type="SUPFAM" id="SSF47384">
    <property type="entry name" value="Homodimeric domain of signal transducing histidine kinase"/>
    <property type="match status" value="1"/>
</dbReference>
<dbReference type="AlphaFoldDB" id="A0A2T4DQD0"/>
<dbReference type="GO" id="GO:0000155">
    <property type="term" value="F:phosphorelay sensor kinase activity"/>
    <property type="evidence" value="ECO:0007669"/>
    <property type="project" value="InterPro"/>
</dbReference>
<evidence type="ECO:0000313" key="11">
    <source>
        <dbReference type="Proteomes" id="UP000240608"/>
    </source>
</evidence>
<organism evidence="10 11">
    <name type="scientific">Marivirga lumbricoides</name>
    <dbReference type="NCBI Taxonomy" id="1046115"/>
    <lineage>
        <taxon>Bacteria</taxon>
        <taxon>Pseudomonadati</taxon>
        <taxon>Bacteroidota</taxon>
        <taxon>Cytophagia</taxon>
        <taxon>Cytophagales</taxon>
        <taxon>Marivirgaceae</taxon>
        <taxon>Marivirga</taxon>
    </lineage>
</organism>
<evidence type="ECO:0000259" key="9">
    <source>
        <dbReference type="PROSITE" id="PS50109"/>
    </source>
</evidence>
<evidence type="ECO:0000256" key="1">
    <source>
        <dbReference type="ARBA" id="ARBA00000085"/>
    </source>
</evidence>
<keyword evidence="8" id="KW-1133">Transmembrane helix</keyword>
<dbReference type="PRINTS" id="PR00344">
    <property type="entry name" value="BCTRLSENSOR"/>
</dbReference>
<dbReference type="InterPro" id="IPR005467">
    <property type="entry name" value="His_kinase_dom"/>
</dbReference>
<dbReference type="PANTHER" id="PTHR43711">
    <property type="entry name" value="TWO-COMPONENT HISTIDINE KINASE"/>
    <property type="match status" value="1"/>
</dbReference>
<evidence type="ECO:0000313" key="10">
    <source>
        <dbReference type="EMBL" id="PTB96024.1"/>
    </source>
</evidence>
<proteinExistence type="predicted"/>
<feature type="coiled-coil region" evidence="7">
    <location>
        <begin position="393"/>
        <end position="420"/>
    </location>
</feature>
<keyword evidence="8" id="KW-0472">Membrane</keyword>
<reference evidence="10 11" key="1">
    <citation type="submission" date="2018-03" db="EMBL/GenBank/DDBJ databases">
        <title>Cross-interface Injection: A General Nanoliter Liquid Handling Method Applied to Single Cells Genome Amplification Automated Nanoliter Liquid Handling Applied to Single Cell Multiple Displacement Amplification.</title>
        <authorList>
            <person name="Yun J."/>
            <person name="Xu P."/>
            <person name="Xu J."/>
            <person name="Dai X."/>
            <person name="Wang Y."/>
            <person name="Zheng X."/>
            <person name="Cao C."/>
            <person name="Yi Q."/>
            <person name="Zhu Y."/>
            <person name="Wang L."/>
            <person name="Dong Z."/>
            <person name="Huang Y."/>
            <person name="Huang L."/>
            <person name="Du W."/>
        </authorList>
    </citation>
    <scope>NUCLEOTIDE SEQUENCE [LARGE SCALE GENOMIC DNA]</scope>
    <source>
        <strain evidence="10 11">Z-D1-2</strain>
    </source>
</reference>
<comment type="caution">
    <text evidence="10">The sequence shown here is derived from an EMBL/GenBank/DDBJ whole genome shotgun (WGS) entry which is preliminary data.</text>
</comment>
<comment type="catalytic activity">
    <reaction evidence="1">
        <text>ATP + protein L-histidine = ADP + protein N-phospho-L-histidine.</text>
        <dbReference type="EC" id="2.7.13.3"/>
    </reaction>
</comment>
<evidence type="ECO:0000256" key="8">
    <source>
        <dbReference type="SAM" id="Phobius"/>
    </source>
</evidence>
<evidence type="ECO:0000256" key="3">
    <source>
        <dbReference type="ARBA" id="ARBA00022679"/>
    </source>
</evidence>
<feature type="domain" description="Histidine kinase" evidence="9">
    <location>
        <begin position="423"/>
        <end position="641"/>
    </location>
</feature>
<dbReference type="Gene3D" id="3.30.565.10">
    <property type="entry name" value="Histidine kinase-like ATPase, C-terminal domain"/>
    <property type="match status" value="1"/>
</dbReference>
<keyword evidence="8" id="KW-0812">Transmembrane</keyword>
<dbReference type="PROSITE" id="PS50005">
    <property type="entry name" value="TPR"/>
    <property type="match status" value="1"/>
</dbReference>
<dbReference type="InterPro" id="IPR050736">
    <property type="entry name" value="Sensor_HK_Regulatory"/>
</dbReference>
<dbReference type="Gene3D" id="1.10.287.130">
    <property type="match status" value="1"/>
</dbReference>
<keyword evidence="7" id="KW-0175">Coiled coil</keyword>
<evidence type="ECO:0000256" key="6">
    <source>
        <dbReference type="PROSITE-ProRule" id="PRU00339"/>
    </source>
</evidence>
<dbReference type="InterPro" id="IPR019734">
    <property type="entry name" value="TPR_rpt"/>
</dbReference>
<gene>
    <name evidence="10" type="ORF">C9994_09230</name>
</gene>
<dbReference type="PANTHER" id="PTHR43711:SF26">
    <property type="entry name" value="SENSOR HISTIDINE KINASE RCSC"/>
    <property type="match status" value="1"/>
</dbReference>